<dbReference type="SMART" id="SM00612">
    <property type="entry name" value="Kelch"/>
    <property type="match status" value="3"/>
</dbReference>
<organism evidence="3 4">
    <name type="scientific">Moheibacter sediminis</name>
    <dbReference type="NCBI Taxonomy" id="1434700"/>
    <lineage>
        <taxon>Bacteria</taxon>
        <taxon>Pseudomonadati</taxon>
        <taxon>Bacteroidota</taxon>
        <taxon>Flavobacteriia</taxon>
        <taxon>Flavobacteriales</taxon>
        <taxon>Weeksellaceae</taxon>
        <taxon>Moheibacter</taxon>
    </lineage>
</organism>
<sequence length="417" mass="46289">MIRIFILLSLMMLNRVSAQWTNGADIPEGIRAGNAVSHIDEGNTGYIYIIGGRNEQEIISNKIYRYNLTSNSWDTRADFPTPILGSSSVKLGNNIYTIGGMVTTPGTVTKTVYKYSIGDNSWSEVAEFPRPFTDGDAVAYQDSLIYVVGSYNNERTYVYNVNTDKWREGTAVPSPGFALSYGALSVYGDKLIYVGGSNGTFSGTYWNTVWFGEIDQNNRSQIIWTEGTPYPGMTRTFFEIAPWKNGVILIGGTTDNTFDTFTDENYFYNAELNTWTELMPKPTAWNTGNAASIFVDGKWKLVCTGGYAVDYLPNTEIYTQENLSTSDTDDTASCHLKHAKSIGGKNPMLSFCTTDNGNVELVIWDAQGRLINHQKSIAQNAGKHLVSLKQFNLKSGIYFCQLSQNGISTTQKIQIIN</sequence>
<dbReference type="STRING" id="1434700.SAMN06296427_111113"/>
<dbReference type="PANTHER" id="PTHR46375">
    <property type="entry name" value="KELCH REPEAT AND BTB DOMAIN-CONTAINING PROTEIN 13-RELATED"/>
    <property type="match status" value="1"/>
</dbReference>
<name>A0A1W2CUE7_9FLAO</name>
<dbReference type="Gene3D" id="2.120.10.80">
    <property type="entry name" value="Kelch-type beta propeller"/>
    <property type="match status" value="2"/>
</dbReference>
<evidence type="ECO:0000256" key="2">
    <source>
        <dbReference type="SAM" id="SignalP"/>
    </source>
</evidence>
<feature type="signal peptide" evidence="2">
    <location>
        <begin position="1"/>
        <end position="18"/>
    </location>
</feature>
<evidence type="ECO:0000256" key="1">
    <source>
        <dbReference type="ARBA" id="ARBA00022729"/>
    </source>
</evidence>
<protein>
    <submittedName>
        <fullName evidence="3">Por secretion system C-terminal sorting domain-containing protein</fullName>
    </submittedName>
</protein>
<dbReference type="Pfam" id="PF24681">
    <property type="entry name" value="Kelch_KLHDC2_KLHL20_DRC7"/>
    <property type="match status" value="1"/>
</dbReference>
<feature type="chain" id="PRO_5012348272" evidence="2">
    <location>
        <begin position="19"/>
        <end position="417"/>
    </location>
</feature>
<dbReference type="InterPro" id="IPR026444">
    <property type="entry name" value="Secre_tail"/>
</dbReference>
<reference evidence="3 4" key="1">
    <citation type="submission" date="2017-04" db="EMBL/GenBank/DDBJ databases">
        <authorList>
            <person name="Afonso C.L."/>
            <person name="Miller P.J."/>
            <person name="Scott M.A."/>
            <person name="Spackman E."/>
            <person name="Goraichik I."/>
            <person name="Dimitrov K.M."/>
            <person name="Suarez D.L."/>
            <person name="Swayne D.E."/>
        </authorList>
    </citation>
    <scope>NUCLEOTIDE SEQUENCE [LARGE SCALE GENOMIC DNA]</scope>
    <source>
        <strain evidence="3 4">CGMCC 1.12708</strain>
    </source>
</reference>
<keyword evidence="1 2" id="KW-0732">Signal</keyword>
<dbReference type="InterPro" id="IPR006652">
    <property type="entry name" value="Kelch_1"/>
</dbReference>
<dbReference type="NCBIfam" id="TIGR04183">
    <property type="entry name" value="Por_Secre_tail"/>
    <property type="match status" value="1"/>
</dbReference>
<dbReference type="OrthoDB" id="9769308at2"/>
<dbReference type="Proteomes" id="UP000192393">
    <property type="component" value="Unassembled WGS sequence"/>
</dbReference>
<evidence type="ECO:0000313" key="3">
    <source>
        <dbReference type="EMBL" id="SMC88865.1"/>
    </source>
</evidence>
<gene>
    <name evidence="3" type="ORF">SAMN06296427_111113</name>
</gene>
<keyword evidence="4" id="KW-1185">Reference proteome</keyword>
<dbReference type="RefSeq" id="WP_084018925.1">
    <property type="nucleotide sequence ID" value="NZ_FWXS01000011.1"/>
</dbReference>
<dbReference type="InterPro" id="IPR015915">
    <property type="entry name" value="Kelch-typ_b-propeller"/>
</dbReference>
<dbReference type="PANTHER" id="PTHR46375:SF3">
    <property type="entry name" value="KELCH REPEAT AND BTB DOMAIN-CONTAINING PROTEIN 13"/>
    <property type="match status" value="1"/>
</dbReference>
<dbReference type="EMBL" id="FWXS01000011">
    <property type="protein sequence ID" value="SMC88865.1"/>
    <property type="molecule type" value="Genomic_DNA"/>
</dbReference>
<dbReference type="SUPFAM" id="SSF117281">
    <property type="entry name" value="Kelch motif"/>
    <property type="match status" value="1"/>
</dbReference>
<accession>A0A1W2CUE7</accession>
<evidence type="ECO:0000313" key="4">
    <source>
        <dbReference type="Proteomes" id="UP000192393"/>
    </source>
</evidence>
<dbReference type="AlphaFoldDB" id="A0A1W2CUE7"/>
<dbReference type="InterPro" id="IPR052392">
    <property type="entry name" value="Kelch-BTB_domain-containing"/>
</dbReference>
<proteinExistence type="predicted"/>